<protein>
    <submittedName>
        <fullName evidence="1">Uncharacterized protein</fullName>
    </submittedName>
</protein>
<evidence type="ECO:0000313" key="2">
    <source>
        <dbReference type="Proteomes" id="UP001347796"/>
    </source>
</evidence>
<gene>
    <name evidence="1" type="ORF">SNE40_012319</name>
</gene>
<reference evidence="1 2" key="1">
    <citation type="submission" date="2024-01" db="EMBL/GenBank/DDBJ databases">
        <title>The genome of the rayed Mediterranean limpet Patella caerulea (Linnaeus, 1758).</title>
        <authorList>
            <person name="Anh-Thu Weber A."/>
            <person name="Halstead-Nussloch G."/>
        </authorList>
    </citation>
    <scope>NUCLEOTIDE SEQUENCE [LARGE SCALE GENOMIC DNA]</scope>
    <source>
        <strain evidence="1">AATW-2023a</strain>
        <tissue evidence="1">Whole specimen</tissue>
    </source>
</reference>
<proteinExistence type="predicted"/>
<evidence type="ECO:0000313" key="1">
    <source>
        <dbReference type="EMBL" id="KAK6180111.1"/>
    </source>
</evidence>
<dbReference type="AlphaFoldDB" id="A0AAN8JPN2"/>
<organism evidence="1 2">
    <name type="scientific">Patella caerulea</name>
    <name type="common">Rayed Mediterranean limpet</name>
    <dbReference type="NCBI Taxonomy" id="87958"/>
    <lineage>
        <taxon>Eukaryota</taxon>
        <taxon>Metazoa</taxon>
        <taxon>Spiralia</taxon>
        <taxon>Lophotrochozoa</taxon>
        <taxon>Mollusca</taxon>
        <taxon>Gastropoda</taxon>
        <taxon>Patellogastropoda</taxon>
        <taxon>Patelloidea</taxon>
        <taxon>Patellidae</taxon>
        <taxon>Patella</taxon>
    </lineage>
</organism>
<name>A0AAN8JPN2_PATCE</name>
<comment type="caution">
    <text evidence="1">The sequence shown here is derived from an EMBL/GenBank/DDBJ whole genome shotgun (WGS) entry which is preliminary data.</text>
</comment>
<sequence>MRIGNIERSHLHQTHPAKISTIDFIHKTVSHCDEQNSNITSKESFDLRTDTPGRKQSRRTINVSKRMAGSISIKGGKQTWRNPAVFGVWMSVASVTQITSTDLNSREASVKLGGYCIGEFLYNKIHRSDICKNRREKGDLLLYSLGGTEGQFRHFVFIWEINSCVDSSDRSAADINIVLFIRQPRTSLQTMLLISIDVKNNRSFRAAKQNEYITF</sequence>
<dbReference type="EMBL" id="JAZGQO010000008">
    <property type="protein sequence ID" value="KAK6180111.1"/>
    <property type="molecule type" value="Genomic_DNA"/>
</dbReference>
<keyword evidence="2" id="KW-1185">Reference proteome</keyword>
<accession>A0AAN8JPN2</accession>
<dbReference type="Proteomes" id="UP001347796">
    <property type="component" value="Unassembled WGS sequence"/>
</dbReference>